<gene>
    <name evidence="3" type="ORF">ACFQ5G_15680</name>
</gene>
<dbReference type="EMBL" id="JBHTMK010000019">
    <property type="protein sequence ID" value="MFD1366793.1"/>
    <property type="molecule type" value="Genomic_DNA"/>
</dbReference>
<reference evidence="4" key="1">
    <citation type="journal article" date="2019" name="Int. J. Syst. Evol. Microbiol.">
        <title>The Global Catalogue of Microorganisms (GCM) 10K type strain sequencing project: providing services to taxonomists for standard genome sequencing and annotation.</title>
        <authorList>
            <consortium name="The Broad Institute Genomics Platform"/>
            <consortium name="The Broad Institute Genome Sequencing Center for Infectious Disease"/>
            <person name="Wu L."/>
            <person name="Ma J."/>
        </authorList>
    </citation>
    <scope>NUCLEOTIDE SEQUENCE [LARGE SCALE GENOMIC DNA]</scope>
    <source>
        <strain evidence="4">CCM 7526</strain>
    </source>
</reference>
<keyword evidence="1" id="KW-0732">Signal</keyword>
<proteinExistence type="predicted"/>
<dbReference type="InterPro" id="IPR013517">
    <property type="entry name" value="FG-GAP"/>
</dbReference>
<feature type="compositionally biased region" description="Polar residues" evidence="2">
    <location>
        <begin position="1"/>
        <end position="13"/>
    </location>
</feature>
<dbReference type="SUPFAM" id="SSF69318">
    <property type="entry name" value="Integrin alpha N-terminal domain"/>
    <property type="match status" value="1"/>
</dbReference>
<dbReference type="Pfam" id="PF13517">
    <property type="entry name" value="FG-GAP_3"/>
    <property type="match status" value="2"/>
</dbReference>
<evidence type="ECO:0000313" key="3">
    <source>
        <dbReference type="EMBL" id="MFD1366793.1"/>
    </source>
</evidence>
<organism evidence="3 4">
    <name type="scientific">Actinoplanes sichuanensis</name>
    <dbReference type="NCBI Taxonomy" id="512349"/>
    <lineage>
        <taxon>Bacteria</taxon>
        <taxon>Bacillati</taxon>
        <taxon>Actinomycetota</taxon>
        <taxon>Actinomycetes</taxon>
        <taxon>Micromonosporales</taxon>
        <taxon>Micromonosporaceae</taxon>
        <taxon>Actinoplanes</taxon>
    </lineage>
</organism>
<name>A0ABW4A9E1_9ACTN</name>
<dbReference type="RefSeq" id="WP_317787991.1">
    <property type="nucleotide sequence ID" value="NZ_AP028461.1"/>
</dbReference>
<feature type="region of interest" description="Disordered" evidence="2">
    <location>
        <begin position="1"/>
        <end position="22"/>
    </location>
</feature>
<evidence type="ECO:0000313" key="4">
    <source>
        <dbReference type="Proteomes" id="UP001597183"/>
    </source>
</evidence>
<dbReference type="InterPro" id="IPR028994">
    <property type="entry name" value="Integrin_alpha_N"/>
</dbReference>
<protein>
    <submittedName>
        <fullName evidence="3">FG-GAP repeat domain-containing protein</fullName>
    </submittedName>
</protein>
<sequence length="501" mass="54327">MRARFSSKTSKNIDQNRDGVRPRGGRLLAGALGLLMATGLGAVVGATATAVATPVAASAASSVGGQISRQEVIDRADHWADLGQPYSQTTWSDDPQGRSYRNDCSGLVSMAWHIDHSFTTATFPGSGLATKLGSINDLKRGDAIHRTGHMELFAYWKNERDHTQGAYVYSFNKEGQPVRSPNDEGRKGEIGFNNWSDMLTYDAWRYKNIVDNVRPFDSFTGDAKTDLVIHNGTDVGVRKGTGSGFSDLGVVTSGWGRFHGMQVTDGMGRLYYGDFNGDHYTDMIVHSGTEVSVRLNSRNNSFGSGTVVSSGWGRFHGMDVTDGLGRLYFADYNADGFTDMIVHQGTDVSVRLNNQDGAFGSGKVVSSGWGRFHGMNVPNGMGRLYFADYNADGFDDMIVHSGTDVSVRLNNNGKGFTPAGTVSSGWGRFHGMDVTDGMGRLYFADYDGDGYDDMVVHQGTDVFVRLNNTASGFDGGRLVTTGWGRFHGMQVTNGMGRLYFA</sequence>
<accession>A0ABW4A9E1</accession>
<evidence type="ECO:0000256" key="1">
    <source>
        <dbReference type="ARBA" id="ARBA00022729"/>
    </source>
</evidence>
<dbReference type="Proteomes" id="UP001597183">
    <property type="component" value="Unassembled WGS sequence"/>
</dbReference>
<dbReference type="Gene3D" id="3.90.1720.10">
    <property type="entry name" value="endopeptidase domain like (from Nostoc punctiforme)"/>
    <property type="match status" value="1"/>
</dbReference>
<comment type="caution">
    <text evidence="3">The sequence shown here is derived from an EMBL/GenBank/DDBJ whole genome shotgun (WGS) entry which is preliminary data.</text>
</comment>
<evidence type="ECO:0000256" key="2">
    <source>
        <dbReference type="SAM" id="MobiDB-lite"/>
    </source>
</evidence>
<keyword evidence="4" id="KW-1185">Reference proteome</keyword>